<reference evidence="4" key="1">
    <citation type="journal article" date="2020" name="Genome Biol.">
        <title>Gamete binning: chromosome-level and haplotype-resolved genome assembly enabled by high-throughput single-cell sequencing of gamete genomes.</title>
        <authorList>
            <person name="Campoy J.A."/>
            <person name="Sun H."/>
            <person name="Goel M."/>
            <person name="Jiao W.-B."/>
            <person name="Folz-Donahue K."/>
            <person name="Wang N."/>
            <person name="Rubio M."/>
            <person name="Liu C."/>
            <person name="Kukat C."/>
            <person name="Ruiz D."/>
            <person name="Huettel B."/>
            <person name="Schneeberger K."/>
        </authorList>
    </citation>
    <scope>NUCLEOTIDE SEQUENCE [LARGE SCALE GENOMIC DNA]</scope>
    <source>
        <strain evidence="4">cv. Rojo Pasion</strain>
    </source>
</reference>
<dbReference type="OrthoDB" id="1154075at2759"/>
<keyword evidence="4" id="KW-1185">Reference proteome</keyword>
<dbReference type="GO" id="GO:0005634">
    <property type="term" value="C:nucleus"/>
    <property type="evidence" value="ECO:0007669"/>
    <property type="project" value="TreeGrafter"/>
</dbReference>
<organism evidence="1 3">
    <name type="scientific">Prunus armeniaca</name>
    <name type="common">Apricot</name>
    <name type="synonym">Armeniaca vulgaris</name>
    <dbReference type="NCBI Taxonomy" id="36596"/>
    <lineage>
        <taxon>Eukaryota</taxon>
        <taxon>Viridiplantae</taxon>
        <taxon>Streptophyta</taxon>
        <taxon>Embryophyta</taxon>
        <taxon>Tracheophyta</taxon>
        <taxon>Spermatophyta</taxon>
        <taxon>Magnoliopsida</taxon>
        <taxon>eudicotyledons</taxon>
        <taxon>Gunneridae</taxon>
        <taxon>Pentapetalae</taxon>
        <taxon>rosids</taxon>
        <taxon>fabids</taxon>
        <taxon>Rosales</taxon>
        <taxon>Rosaceae</taxon>
        <taxon>Amygdaloideae</taxon>
        <taxon>Amygdaleae</taxon>
        <taxon>Prunus</taxon>
    </lineage>
</organism>
<dbReference type="Proteomes" id="UP000507222">
    <property type="component" value="Unassembled WGS sequence"/>
</dbReference>
<reference evidence="1 3" key="2">
    <citation type="submission" date="2020-05" db="EMBL/GenBank/DDBJ databases">
        <authorList>
            <person name="Campoy J."/>
            <person name="Schneeberger K."/>
            <person name="Spophaly S."/>
        </authorList>
    </citation>
    <scope>NUCLEOTIDE SEQUENCE [LARGE SCALE GENOMIC DNA]</scope>
    <source>
        <strain evidence="1">PruArmRojPasFocal</strain>
    </source>
</reference>
<dbReference type="InterPro" id="IPR004480">
    <property type="entry name" value="Monothiol_GRX-rel"/>
</dbReference>
<evidence type="ECO:0000313" key="1">
    <source>
        <dbReference type="EMBL" id="CAB4276076.1"/>
    </source>
</evidence>
<proteinExistence type="predicted"/>
<dbReference type="GO" id="GO:0005829">
    <property type="term" value="C:cytosol"/>
    <property type="evidence" value="ECO:0007669"/>
    <property type="project" value="TreeGrafter"/>
</dbReference>
<sequence length="148" mass="16531">MVVFFVILQPEVFMNHVLKPGTDGKVADSSSLANEVARVAGSVKAGEPSAPAPTNLETVQELAKETGSSEEQIQAQTGLDDALKRRLQKLIDSNRVMLFMKGTPEEPKFMEGIQKYSNWPYLPHIYFDGRARGLYHITTFKKGFQSER</sequence>
<evidence type="ECO:0000313" key="2">
    <source>
        <dbReference type="EMBL" id="CAB4306459.1"/>
    </source>
</evidence>
<dbReference type="SUPFAM" id="SSF52833">
    <property type="entry name" value="Thioredoxin-like"/>
    <property type="match status" value="1"/>
</dbReference>
<protein>
    <submittedName>
        <fullName evidence="1">Uncharacterized protein</fullName>
    </submittedName>
</protein>
<dbReference type="AlphaFoldDB" id="A0A6J5UHR2"/>
<gene>
    <name evidence="1" type="ORF">CURHAP_LOCUS25078</name>
    <name evidence="2" type="ORF">ORAREDHAP_LOCUS24665</name>
</gene>
<dbReference type="EMBL" id="CAEKKB010000004">
    <property type="protein sequence ID" value="CAB4306459.1"/>
    <property type="molecule type" value="Genomic_DNA"/>
</dbReference>
<dbReference type="Proteomes" id="UP000507245">
    <property type="component" value="Unassembled WGS sequence"/>
</dbReference>
<accession>A0A6J5UHR2</accession>
<dbReference type="PANTHER" id="PTHR10293:SF73">
    <property type="entry name" value="GLUTAREDOXIN-3"/>
    <property type="match status" value="1"/>
</dbReference>
<dbReference type="InterPro" id="IPR036249">
    <property type="entry name" value="Thioredoxin-like_sf"/>
</dbReference>
<name>A0A6J5UHR2_PRUAR</name>
<dbReference type="EMBL" id="CAEKDK010000004">
    <property type="protein sequence ID" value="CAB4276076.1"/>
    <property type="molecule type" value="Genomic_DNA"/>
</dbReference>
<evidence type="ECO:0000313" key="3">
    <source>
        <dbReference type="Proteomes" id="UP000507222"/>
    </source>
</evidence>
<evidence type="ECO:0000313" key="4">
    <source>
        <dbReference type="Proteomes" id="UP000507245"/>
    </source>
</evidence>
<dbReference type="GO" id="GO:0006879">
    <property type="term" value="P:intracellular iron ion homeostasis"/>
    <property type="evidence" value="ECO:0007669"/>
    <property type="project" value="TreeGrafter"/>
</dbReference>
<dbReference type="PANTHER" id="PTHR10293">
    <property type="entry name" value="GLUTAREDOXIN FAMILY MEMBER"/>
    <property type="match status" value="1"/>
</dbReference>